<comment type="similarity">
    <text evidence="1">Belongs to the poly(ADP-ribose) glycohydrolase family.</text>
</comment>
<feature type="domain" description="PARG helical" evidence="5">
    <location>
        <begin position="156"/>
        <end position="281"/>
    </location>
</feature>
<dbReference type="GO" id="GO:1990966">
    <property type="term" value="P:ATP generation from poly-ADP-D-ribose"/>
    <property type="evidence" value="ECO:0007669"/>
    <property type="project" value="TreeGrafter"/>
</dbReference>
<evidence type="ECO:0000256" key="3">
    <source>
        <dbReference type="ARBA" id="ARBA00022801"/>
    </source>
</evidence>
<reference evidence="6" key="1">
    <citation type="submission" date="2025-08" db="UniProtKB">
        <authorList>
            <consortium name="Ensembl"/>
        </authorList>
    </citation>
    <scope>IDENTIFICATION</scope>
</reference>
<evidence type="ECO:0000256" key="2">
    <source>
        <dbReference type="ARBA" id="ARBA00012255"/>
    </source>
</evidence>
<dbReference type="PANTHER" id="PTHR12837:SF8">
    <property type="entry name" value="POLY(ADP-RIBOSE) GLYCOHYDROLASE"/>
    <property type="match status" value="1"/>
</dbReference>
<keyword evidence="7" id="KW-1185">Reference proteome</keyword>
<evidence type="ECO:0000259" key="5">
    <source>
        <dbReference type="Pfam" id="PF20811"/>
    </source>
</evidence>
<dbReference type="InterPro" id="IPR046372">
    <property type="entry name" value="PARG_cat_C"/>
</dbReference>
<dbReference type="AlphaFoldDB" id="A0A671MGR7"/>
<dbReference type="PANTHER" id="PTHR12837">
    <property type="entry name" value="POLY ADP-RIBOSE GLYCOHYDROLASE"/>
    <property type="match status" value="1"/>
</dbReference>
<name>A0A671MGR7_9TELE</name>
<dbReference type="GO" id="GO:0005737">
    <property type="term" value="C:cytoplasm"/>
    <property type="evidence" value="ECO:0007669"/>
    <property type="project" value="TreeGrafter"/>
</dbReference>
<gene>
    <name evidence="6" type="primary">LOC107658647</name>
</gene>
<dbReference type="InterPro" id="IPR048362">
    <property type="entry name" value="PARG_helical"/>
</dbReference>
<evidence type="ECO:0000313" key="7">
    <source>
        <dbReference type="Proteomes" id="UP000472260"/>
    </source>
</evidence>
<protein>
    <recommendedName>
        <fullName evidence="2">poly(ADP-ribose) glycohydrolase</fullName>
        <ecNumber evidence="2">3.2.1.143</ecNumber>
    </recommendedName>
</protein>
<evidence type="ECO:0000259" key="4">
    <source>
        <dbReference type="Pfam" id="PF05028"/>
    </source>
</evidence>
<dbReference type="Proteomes" id="UP000472260">
    <property type="component" value="Unassembled WGS sequence"/>
</dbReference>
<proteinExistence type="inferred from homology"/>
<keyword evidence="3" id="KW-0378">Hydrolase</keyword>
<dbReference type="GO" id="GO:0009225">
    <property type="term" value="P:nucleotide-sugar metabolic process"/>
    <property type="evidence" value="ECO:0007669"/>
    <property type="project" value="TreeGrafter"/>
</dbReference>
<organism evidence="6 7">
    <name type="scientific">Sinocyclocheilus anshuiensis</name>
    <dbReference type="NCBI Taxonomy" id="1608454"/>
    <lineage>
        <taxon>Eukaryota</taxon>
        <taxon>Metazoa</taxon>
        <taxon>Chordata</taxon>
        <taxon>Craniata</taxon>
        <taxon>Vertebrata</taxon>
        <taxon>Euteleostomi</taxon>
        <taxon>Actinopterygii</taxon>
        <taxon>Neopterygii</taxon>
        <taxon>Teleostei</taxon>
        <taxon>Ostariophysi</taxon>
        <taxon>Cypriniformes</taxon>
        <taxon>Cyprinidae</taxon>
        <taxon>Cyprininae</taxon>
        <taxon>Sinocyclocheilus</taxon>
    </lineage>
</organism>
<sequence>MVLKPALSKCTMSTSAASSLGTKPKPGSTYPIKNLKTMQDFATELNQPLLKKGHTILIDQIPCFQSGVIVSHQGTHVWDSHHVKLPHLYPPPESPNKSHSPPSHWDVTCCALHNLTKGNNSIGDVQTAIMSYNSNNKDRWTFDALFLYGRHLHAKDNNLHLLIPNMAKLALDLPDLITQPIPLLQQQQNLAITMSQQQISCLLANAFFCTFPHRNDTKPSSEYANFPTINFSSLFADEKDPAKLAQKAQKLRAIFHYFNTVTNKSDNQDPAIPDGLVTFERTSIQKPQLPKWKKQKKTLTNLHISSEGSIEHEGTGMLQVEFASNYIGGGVLGSGLVQEEILFFMSPELIVARLFTEKLADNECLKITGPQMYSFTSGYSKTFSWVGPYNDCMKRDNWKRRYRQIVAIDALDFKNPKDQYTKENIKRELNKVFVGYHGDVKTAIATGNWGCGAFNGDPKLKALIQLMAAAVAGRDMAYFTAGNKELAKEIQRMHEILTINKVTVGKLYKLLKKFCGNYTHESGSPIDLYKFIREKIGQKDHLL</sequence>
<accession>A0A671MGR7</accession>
<dbReference type="GO" id="GO:0005634">
    <property type="term" value="C:nucleus"/>
    <property type="evidence" value="ECO:0007669"/>
    <property type="project" value="TreeGrafter"/>
</dbReference>
<dbReference type="Ensembl" id="ENSSANT00000034512.1">
    <property type="protein sequence ID" value="ENSSANP00000032427.1"/>
    <property type="gene ID" value="ENSSANG00000016516.1"/>
</dbReference>
<dbReference type="GO" id="GO:0006282">
    <property type="term" value="P:regulation of DNA repair"/>
    <property type="evidence" value="ECO:0007669"/>
    <property type="project" value="InterPro"/>
</dbReference>
<dbReference type="Pfam" id="PF20811">
    <property type="entry name" value="PARG_cat_N"/>
    <property type="match status" value="1"/>
</dbReference>
<reference evidence="6" key="2">
    <citation type="submission" date="2025-09" db="UniProtKB">
        <authorList>
            <consortium name="Ensembl"/>
        </authorList>
    </citation>
    <scope>IDENTIFICATION</scope>
</reference>
<dbReference type="GO" id="GO:0004649">
    <property type="term" value="F:poly(ADP-ribose) glycohydrolase activity"/>
    <property type="evidence" value="ECO:0007669"/>
    <property type="project" value="UniProtKB-EC"/>
</dbReference>
<evidence type="ECO:0000313" key="6">
    <source>
        <dbReference type="Ensembl" id="ENSSANP00000032427.1"/>
    </source>
</evidence>
<evidence type="ECO:0000256" key="1">
    <source>
        <dbReference type="ARBA" id="ARBA00009545"/>
    </source>
</evidence>
<feature type="domain" description="PARG catalytic Macro" evidence="4">
    <location>
        <begin position="290"/>
        <end position="487"/>
    </location>
</feature>
<dbReference type="GO" id="GO:0005975">
    <property type="term" value="P:carbohydrate metabolic process"/>
    <property type="evidence" value="ECO:0007669"/>
    <property type="project" value="InterPro"/>
</dbReference>
<dbReference type="InterPro" id="IPR007724">
    <property type="entry name" value="Poly_GlycHdrlase"/>
</dbReference>
<dbReference type="EC" id="3.2.1.143" evidence="2"/>
<dbReference type="Pfam" id="PF05028">
    <property type="entry name" value="PARG_cat_C"/>
    <property type="match status" value="1"/>
</dbReference>